<dbReference type="GO" id="GO:0005524">
    <property type="term" value="F:ATP binding"/>
    <property type="evidence" value="ECO:0007669"/>
    <property type="project" value="UniProtKB-UniRule"/>
</dbReference>
<keyword evidence="2 3" id="KW-0067">ATP-binding</keyword>
<sequence>MEKYIVIKRDGSKELFSEVKIARVMGAAGLTSEQTKQVVSRINEWLTSQGEKEITSLSIRNKLLKILPEINKPAADLFTWYQKTKEK</sequence>
<dbReference type="AlphaFoldDB" id="A0A0G0T4Q2"/>
<evidence type="ECO:0000256" key="2">
    <source>
        <dbReference type="ARBA" id="ARBA00022840"/>
    </source>
</evidence>
<dbReference type="PROSITE" id="PS51161">
    <property type="entry name" value="ATP_CONE"/>
    <property type="match status" value="1"/>
</dbReference>
<dbReference type="EMBL" id="LBZM01000014">
    <property type="protein sequence ID" value="KKR71999.1"/>
    <property type="molecule type" value="Genomic_DNA"/>
</dbReference>
<evidence type="ECO:0000256" key="1">
    <source>
        <dbReference type="ARBA" id="ARBA00022741"/>
    </source>
</evidence>
<accession>A0A0G0T4Q2</accession>
<reference evidence="5 6" key="1">
    <citation type="journal article" date="2015" name="Nature">
        <title>rRNA introns, odd ribosomes, and small enigmatic genomes across a large radiation of phyla.</title>
        <authorList>
            <person name="Brown C.T."/>
            <person name="Hug L.A."/>
            <person name="Thomas B.C."/>
            <person name="Sharon I."/>
            <person name="Castelle C.J."/>
            <person name="Singh A."/>
            <person name="Wilkins M.J."/>
            <person name="Williams K.H."/>
            <person name="Banfield J.F."/>
        </authorList>
    </citation>
    <scope>NUCLEOTIDE SEQUENCE [LARGE SCALE GENOMIC DNA]</scope>
</reference>
<dbReference type="InterPro" id="IPR005144">
    <property type="entry name" value="ATP-cone_dom"/>
</dbReference>
<dbReference type="Pfam" id="PF03477">
    <property type="entry name" value="ATP-cone"/>
    <property type="match status" value="1"/>
</dbReference>
<evidence type="ECO:0000313" key="6">
    <source>
        <dbReference type="Proteomes" id="UP000034664"/>
    </source>
</evidence>
<proteinExistence type="predicted"/>
<feature type="domain" description="ATP-cone" evidence="4">
    <location>
        <begin position="4"/>
        <end position="87"/>
    </location>
</feature>
<evidence type="ECO:0000256" key="3">
    <source>
        <dbReference type="PROSITE-ProRule" id="PRU00492"/>
    </source>
</evidence>
<organism evidence="5 6">
    <name type="scientific">Candidatus Roizmanbacteria bacterium GW2011_GWB1_40_7</name>
    <dbReference type="NCBI Taxonomy" id="1618482"/>
    <lineage>
        <taxon>Bacteria</taxon>
        <taxon>Candidatus Roizmaniibacteriota</taxon>
    </lineage>
</organism>
<dbReference type="Proteomes" id="UP000034664">
    <property type="component" value="Unassembled WGS sequence"/>
</dbReference>
<protein>
    <recommendedName>
        <fullName evidence="4">ATP-cone domain-containing protein</fullName>
    </recommendedName>
</protein>
<name>A0A0G0T4Q2_9BACT</name>
<gene>
    <name evidence="5" type="ORF">UU14_C0014G0021</name>
</gene>
<comment type="caution">
    <text evidence="5">The sequence shown here is derived from an EMBL/GenBank/DDBJ whole genome shotgun (WGS) entry which is preliminary data.</text>
</comment>
<evidence type="ECO:0000259" key="4">
    <source>
        <dbReference type="PROSITE" id="PS51161"/>
    </source>
</evidence>
<keyword evidence="1 3" id="KW-0547">Nucleotide-binding</keyword>
<evidence type="ECO:0000313" key="5">
    <source>
        <dbReference type="EMBL" id="KKR71999.1"/>
    </source>
</evidence>